<sequence>MFPTYNLRSISISLLLLHNGFITWTTALAAPSSTDIYQCSSVTIANCSAQHDSRMPADSGDSYLHILDPVRFPLPGSYKFGTYTGWDAAIEENRIGCSHMVLIQLSV</sequence>
<keyword evidence="3" id="KW-1185">Reference proteome</keyword>
<proteinExistence type="predicted"/>
<name>A0A8K0W902_9HYPO</name>
<evidence type="ECO:0000313" key="3">
    <source>
        <dbReference type="Proteomes" id="UP000813427"/>
    </source>
</evidence>
<dbReference type="EMBL" id="JAGPXF010000007">
    <property type="protein sequence ID" value="KAH7236667.1"/>
    <property type="molecule type" value="Genomic_DNA"/>
</dbReference>
<reference evidence="2" key="1">
    <citation type="journal article" date="2021" name="Nat. Commun.">
        <title>Genetic determinants of endophytism in the Arabidopsis root mycobiome.</title>
        <authorList>
            <person name="Mesny F."/>
            <person name="Miyauchi S."/>
            <person name="Thiergart T."/>
            <person name="Pickel B."/>
            <person name="Atanasova L."/>
            <person name="Karlsson M."/>
            <person name="Huettel B."/>
            <person name="Barry K.W."/>
            <person name="Haridas S."/>
            <person name="Chen C."/>
            <person name="Bauer D."/>
            <person name="Andreopoulos W."/>
            <person name="Pangilinan J."/>
            <person name="LaButti K."/>
            <person name="Riley R."/>
            <person name="Lipzen A."/>
            <person name="Clum A."/>
            <person name="Drula E."/>
            <person name="Henrissat B."/>
            <person name="Kohler A."/>
            <person name="Grigoriev I.V."/>
            <person name="Martin F.M."/>
            <person name="Hacquard S."/>
        </authorList>
    </citation>
    <scope>NUCLEOTIDE SEQUENCE</scope>
    <source>
        <strain evidence="2">MPI-SDFR-AT-0068</strain>
    </source>
</reference>
<evidence type="ECO:0000313" key="2">
    <source>
        <dbReference type="EMBL" id="KAH7236667.1"/>
    </source>
</evidence>
<keyword evidence="1" id="KW-0732">Signal</keyword>
<organism evidence="2 3">
    <name type="scientific">Fusarium tricinctum</name>
    <dbReference type="NCBI Taxonomy" id="61284"/>
    <lineage>
        <taxon>Eukaryota</taxon>
        <taxon>Fungi</taxon>
        <taxon>Dikarya</taxon>
        <taxon>Ascomycota</taxon>
        <taxon>Pezizomycotina</taxon>
        <taxon>Sordariomycetes</taxon>
        <taxon>Hypocreomycetidae</taxon>
        <taxon>Hypocreales</taxon>
        <taxon>Nectriaceae</taxon>
        <taxon>Fusarium</taxon>
        <taxon>Fusarium tricinctum species complex</taxon>
    </lineage>
</organism>
<dbReference type="Proteomes" id="UP000813427">
    <property type="component" value="Unassembled WGS sequence"/>
</dbReference>
<comment type="caution">
    <text evidence="2">The sequence shown here is derived from an EMBL/GenBank/DDBJ whole genome shotgun (WGS) entry which is preliminary data.</text>
</comment>
<feature type="signal peptide" evidence="1">
    <location>
        <begin position="1"/>
        <end position="29"/>
    </location>
</feature>
<accession>A0A8K0W902</accession>
<feature type="chain" id="PRO_5035461030" evidence="1">
    <location>
        <begin position="30"/>
        <end position="107"/>
    </location>
</feature>
<protein>
    <submittedName>
        <fullName evidence="2">Uncharacterized protein</fullName>
    </submittedName>
</protein>
<gene>
    <name evidence="2" type="ORF">BKA59DRAFT_487289</name>
</gene>
<dbReference type="AlphaFoldDB" id="A0A8K0W902"/>
<evidence type="ECO:0000256" key="1">
    <source>
        <dbReference type="SAM" id="SignalP"/>
    </source>
</evidence>